<keyword evidence="3 13" id="KW-0028">Amino-acid biosynthesis</keyword>
<dbReference type="AlphaFoldDB" id="A0A5M6CY79"/>
<evidence type="ECO:0000256" key="2">
    <source>
        <dbReference type="ARBA" id="ARBA00022490"/>
    </source>
</evidence>
<dbReference type="NCBIfam" id="TIGR00036">
    <property type="entry name" value="dapB"/>
    <property type="match status" value="1"/>
</dbReference>
<evidence type="ECO:0000256" key="3">
    <source>
        <dbReference type="ARBA" id="ARBA00022605"/>
    </source>
</evidence>
<evidence type="ECO:0000256" key="5">
    <source>
        <dbReference type="ARBA" id="ARBA00022915"/>
    </source>
</evidence>
<keyword evidence="4 13" id="KW-0521">NADP</keyword>
<dbReference type="HAMAP" id="MF_00102">
    <property type="entry name" value="DapB"/>
    <property type="match status" value="1"/>
</dbReference>
<evidence type="ECO:0000256" key="13">
    <source>
        <dbReference type="HAMAP-Rule" id="MF_00102"/>
    </source>
</evidence>
<dbReference type="EMBL" id="VWSF01000028">
    <property type="protein sequence ID" value="KAA5540164.1"/>
    <property type="molecule type" value="Genomic_DNA"/>
</dbReference>
<evidence type="ECO:0000256" key="12">
    <source>
        <dbReference type="ARBA" id="ARBA00049396"/>
    </source>
</evidence>
<dbReference type="PIRSF" id="PIRSF000161">
    <property type="entry name" value="DHPR"/>
    <property type="match status" value="1"/>
</dbReference>
<name>A0A5M6CY79_9BACT</name>
<feature type="binding site" evidence="13">
    <location>
        <begin position="100"/>
        <end position="103"/>
    </location>
    <ligand>
        <name>NAD(+)</name>
        <dbReference type="ChEBI" id="CHEBI:57540"/>
    </ligand>
</feature>
<keyword evidence="8 13" id="KW-0457">Lysine biosynthesis</keyword>
<dbReference type="CDD" id="cd02274">
    <property type="entry name" value="DHDPR_N"/>
    <property type="match status" value="1"/>
</dbReference>
<comment type="subcellular location">
    <subcellularLocation>
        <location evidence="13">Cytoplasm</location>
    </subcellularLocation>
</comment>
<dbReference type="GO" id="GO:0051287">
    <property type="term" value="F:NAD binding"/>
    <property type="evidence" value="ECO:0007669"/>
    <property type="project" value="UniProtKB-UniRule"/>
</dbReference>
<comment type="subunit">
    <text evidence="13">Homotetramer.</text>
</comment>
<dbReference type="Proteomes" id="UP000323426">
    <property type="component" value="Unassembled WGS sequence"/>
</dbReference>
<dbReference type="GO" id="GO:0005829">
    <property type="term" value="C:cytosol"/>
    <property type="evidence" value="ECO:0007669"/>
    <property type="project" value="TreeGrafter"/>
</dbReference>
<dbReference type="PANTHER" id="PTHR20836">
    <property type="entry name" value="DIHYDRODIPICOLINATE REDUCTASE"/>
    <property type="match status" value="1"/>
</dbReference>
<dbReference type="UniPathway" id="UPA00034">
    <property type="reaction ID" value="UER00018"/>
</dbReference>
<comment type="caution">
    <text evidence="16">The sequence shown here is derived from an EMBL/GenBank/DDBJ whole genome shotgun (WGS) entry which is preliminary data.</text>
</comment>
<dbReference type="PROSITE" id="PS01298">
    <property type="entry name" value="DAPB"/>
    <property type="match status" value="1"/>
</dbReference>
<dbReference type="InterPro" id="IPR022664">
    <property type="entry name" value="DapB_N_CS"/>
</dbReference>
<evidence type="ECO:0000256" key="9">
    <source>
        <dbReference type="ARBA" id="ARBA00037922"/>
    </source>
</evidence>
<feature type="binding site" evidence="13">
    <location>
        <begin position="75"/>
        <end position="77"/>
    </location>
    <ligand>
        <name>NAD(+)</name>
        <dbReference type="ChEBI" id="CHEBI:57540"/>
    </ligand>
</feature>
<proteinExistence type="inferred from homology"/>
<dbReference type="RefSeq" id="WP_150092572.1">
    <property type="nucleotide sequence ID" value="NZ_VWSF01000028.1"/>
</dbReference>
<feature type="domain" description="Dihydrodipicolinate reductase C-terminal" evidence="15">
    <location>
        <begin position="106"/>
        <end position="237"/>
    </location>
</feature>
<evidence type="ECO:0000256" key="4">
    <source>
        <dbReference type="ARBA" id="ARBA00022857"/>
    </source>
</evidence>
<dbReference type="Gene3D" id="3.40.50.720">
    <property type="entry name" value="NAD(P)-binding Rossmann-like Domain"/>
    <property type="match status" value="1"/>
</dbReference>
<keyword evidence="5 13" id="KW-0220">Diaminopimelate biosynthesis</keyword>
<evidence type="ECO:0000256" key="6">
    <source>
        <dbReference type="ARBA" id="ARBA00023002"/>
    </source>
</evidence>
<evidence type="ECO:0000259" key="15">
    <source>
        <dbReference type="Pfam" id="PF05173"/>
    </source>
</evidence>
<dbReference type="InterPro" id="IPR000846">
    <property type="entry name" value="DapB_N"/>
</dbReference>
<protein>
    <recommendedName>
        <fullName evidence="10 13">4-hydroxy-tetrahydrodipicolinate reductase</fullName>
        <shortName evidence="13">HTPA reductase</shortName>
        <ecNumber evidence="10 13">1.17.1.8</ecNumber>
    </recommendedName>
</protein>
<dbReference type="SUPFAM" id="SSF55347">
    <property type="entry name" value="Glyceraldehyde-3-phosphate dehydrogenase-like, C-terminal domain"/>
    <property type="match status" value="1"/>
</dbReference>
<comment type="similarity">
    <text evidence="1 13">Belongs to the DapB family.</text>
</comment>
<comment type="caution">
    <text evidence="13">Lacks conserved residue(s) required for the propagation of feature annotation.</text>
</comment>
<organism evidence="16 17">
    <name type="scientific">Adhaeribacter rhizoryzae</name>
    <dbReference type="NCBI Taxonomy" id="2607907"/>
    <lineage>
        <taxon>Bacteria</taxon>
        <taxon>Pseudomonadati</taxon>
        <taxon>Bacteroidota</taxon>
        <taxon>Cytophagia</taxon>
        <taxon>Cytophagales</taxon>
        <taxon>Hymenobacteraceae</taxon>
        <taxon>Adhaeribacter</taxon>
    </lineage>
</organism>
<evidence type="ECO:0000256" key="8">
    <source>
        <dbReference type="ARBA" id="ARBA00023154"/>
    </source>
</evidence>
<evidence type="ECO:0000256" key="10">
    <source>
        <dbReference type="ARBA" id="ARBA00038983"/>
    </source>
</evidence>
<dbReference type="EC" id="1.17.1.8" evidence="10 13"/>
<keyword evidence="7 13" id="KW-0520">NAD</keyword>
<sequence length="239" mass="26474">MRILLIGYGKMGKTIEQIALQKNHQIAGIIDIQNRESLGDYNSSNTDVAIEFTHPESAPENIKYCLQNGIPVVSGSTGWMQHFAEIKDLCQQNSGSFFYASNYSVGVNLFFHFNEYIAAKMQAYPGFDVEIKEVHHTQKVDKPSGTAITTAEGLLKNYPAKNNWVSDSATPGPQELNIISERLADVVGLHTVRYTSEHDTIELTHNAHSRIGFAEGAVMAAEWLPGKKGIYGMKDLLNL</sequence>
<comment type="catalytic activity">
    <reaction evidence="12 13">
        <text>(S)-2,3,4,5-tetrahydrodipicolinate + NAD(+) + H2O = (2S,4S)-4-hydroxy-2,3,4,5-tetrahydrodipicolinate + NADH + H(+)</text>
        <dbReference type="Rhea" id="RHEA:35323"/>
        <dbReference type="ChEBI" id="CHEBI:15377"/>
        <dbReference type="ChEBI" id="CHEBI:15378"/>
        <dbReference type="ChEBI" id="CHEBI:16845"/>
        <dbReference type="ChEBI" id="CHEBI:57540"/>
        <dbReference type="ChEBI" id="CHEBI:57945"/>
        <dbReference type="ChEBI" id="CHEBI:67139"/>
        <dbReference type="EC" id="1.17.1.8"/>
    </reaction>
</comment>
<feature type="binding site" evidence="13">
    <location>
        <begin position="145"/>
        <end position="146"/>
    </location>
    <ligand>
        <name>(S)-2,3,4,5-tetrahydrodipicolinate</name>
        <dbReference type="ChEBI" id="CHEBI:16845"/>
    </ligand>
</feature>
<evidence type="ECO:0000256" key="7">
    <source>
        <dbReference type="ARBA" id="ARBA00023027"/>
    </source>
</evidence>
<dbReference type="GO" id="GO:0008839">
    <property type="term" value="F:4-hydroxy-tetrahydrodipicolinate reductase"/>
    <property type="evidence" value="ECO:0007669"/>
    <property type="project" value="UniProtKB-UniRule"/>
</dbReference>
<keyword evidence="6 13" id="KW-0560">Oxidoreductase</keyword>
<feature type="domain" description="Dihydrodipicolinate reductase N-terminal" evidence="14">
    <location>
        <begin position="1"/>
        <end position="103"/>
    </location>
</feature>
<comment type="caution">
    <text evidence="13">Was originally thought to be a dihydrodipicolinate reductase (DHDPR), catalyzing the conversion of dihydrodipicolinate to tetrahydrodipicolinate. However, it was shown in E.coli that the substrate of the enzymatic reaction is not dihydrodipicolinate (DHDP) but in fact (2S,4S)-4-hydroxy-2,3,4,5-tetrahydrodipicolinic acid (HTPA), the product released by the DapA-catalyzed reaction.</text>
</comment>
<dbReference type="Pfam" id="PF01113">
    <property type="entry name" value="DapB_N"/>
    <property type="match status" value="1"/>
</dbReference>
<keyword evidence="2 13" id="KW-0963">Cytoplasm</keyword>
<evidence type="ECO:0000259" key="14">
    <source>
        <dbReference type="Pfam" id="PF01113"/>
    </source>
</evidence>
<evidence type="ECO:0000313" key="17">
    <source>
        <dbReference type="Proteomes" id="UP000323426"/>
    </source>
</evidence>
<dbReference type="PANTHER" id="PTHR20836:SF0">
    <property type="entry name" value="4-HYDROXY-TETRAHYDRODIPICOLINATE REDUCTASE 1, CHLOROPLASTIC-RELATED"/>
    <property type="match status" value="1"/>
</dbReference>
<dbReference type="GO" id="GO:0009089">
    <property type="term" value="P:lysine biosynthetic process via diaminopimelate"/>
    <property type="evidence" value="ECO:0007669"/>
    <property type="project" value="UniProtKB-UniRule"/>
</dbReference>
<reference evidence="16 17" key="1">
    <citation type="submission" date="2019-09" db="EMBL/GenBank/DDBJ databases">
        <title>Genome sequence and assembly of Adhaeribacter sp.</title>
        <authorList>
            <person name="Chhetri G."/>
        </authorList>
    </citation>
    <scope>NUCLEOTIDE SEQUENCE [LARGE SCALE GENOMIC DNA]</scope>
    <source>
        <strain evidence="16 17">DK36</strain>
    </source>
</reference>
<dbReference type="SUPFAM" id="SSF51735">
    <property type="entry name" value="NAD(P)-binding Rossmann-fold domains"/>
    <property type="match status" value="1"/>
</dbReference>
<comment type="pathway">
    <text evidence="9 13">Amino-acid biosynthesis; L-lysine biosynthesis via DAP pathway; (S)-tetrahydrodipicolinate from L-aspartate: step 4/4.</text>
</comment>
<accession>A0A5M6CY79</accession>
<comment type="function">
    <text evidence="13">Catalyzes the conversion of 4-hydroxy-tetrahydrodipicolinate (HTPA) to tetrahydrodipicolinate.</text>
</comment>
<dbReference type="InterPro" id="IPR036291">
    <property type="entry name" value="NAD(P)-bd_dom_sf"/>
</dbReference>
<dbReference type="GO" id="GO:0019877">
    <property type="term" value="P:diaminopimelate biosynthetic process"/>
    <property type="evidence" value="ECO:0007669"/>
    <property type="project" value="UniProtKB-UniRule"/>
</dbReference>
<dbReference type="GO" id="GO:0050661">
    <property type="term" value="F:NADP binding"/>
    <property type="evidence" value="ECO:0007669"/>
    <property type="project" value="UniProtKB-UniRule"/>
</dbReference>
<evidence type="ECO:0000313" key="16">
    <source>
        <dbReference type="EMBL" id="KAA5540164.1"/>
    </source>
</evidence>
<feature type="active site" description="Proton donor" evidence="13">
    <location>
        <position position="139"/>
    </location>
</feature>
<dbReference type="Gene3D" id="3.30.360.10">
    <property type="entry name" value="Dihydrodipicolinate Reductase, domain 2"/>
    <property type="match status" value="1"/>
</dbReference>
<dbReference type="Pfam" id="PF05173">
    <property type="entry name" value="DapB_C"/>
    <property type="match status" value="1"/>
</dbReference>
<keyword evidence="17" id="KW-1185">Reference proteome</keyword>
<dbReference type="InterPro" id="IPR022663">
    <property type="entry name" value="DapB_C"/>
</dbReference>
<feature type="binding site" evidence="13">
    <location>
        <position position="136"/>
    </location>
    <ligand>
        <name>(S)-2,3,4,5-tetrahydrodipicolinate</name>
        <dbReference type="ChEBI" id="CHEBI:16845"/>
    </ligand>
</feature>
<evidence type="ECO:0000256" key="1">
    <source>
        <dbReference type="ARBA" id="ARBA00006642"/>
    </source>
</evidence>
<dbReference type="InterPro" id="IPR023940">
    <property type="entry name" value="DHDPR_bac"/>
</dbReference>
<feature type="active site" description="Proton donor/acceptor" evidence="13">
    <location>
        <position position="135"/>
    </location>
</feature>
<dbReference type="GO" id="GO:0016726">
    <property type="term" value="F:oxidoreductase activity, acting on CH or CH2 groups, NAD or NADP as acceptor"/>
    <property type="evidence" value="ECO:0007669"/>
    <property type="project" value="UniProtKB-UniRule"/>
</dbReference>
<feature type="binding site" evidence="13">
    <location>
        <position position="31"/>
    </location>
    <ligand>
        <name>NAD(+)</name>
        <dbReference type="ChEBI" id="CHEBI:57540"/>
    </ligand>
</feature>
<evidence type="ECO:0000256" key="11">
    <source>
        <dbReference type="ARBA" id="ARBA00049080"/>
    </source>
</evidence>
<comment type="catalytic activity">
    <reaction evidence="11 13">
        <text>(S)-2,3,4,5-tetrahydrodipicolinate + NADP(+) + H2O = (2S,4S)-4-hydroxy-2,3,4,5-tetrahydrodipicolinate + NADPH + H(+)</text>
        <dbReference type="Rhea" id="RHEA:35331"/>
        <dbReference type="ChEBI" id="CHEBI:15377"/>
        <dbReference type="ChEBI" id="CHEBI:15378"/>
        <dbReference type="ChEBI" id="CHEBI:16845"/>
        <dbReference type="ChEBI" id="CHEBI:57783"/>
        <dbReference type="ChEBI" id="CHEBI:58349"/>
        <dbReference type="ChEBI" id="CHEBI:67139"/>
        <dbReference type="EC" id="1.17.1.8"/>
    </reaction>
</comment>
<gene>
    <name evidence="13 16" type="primary">dapB</name>
    <name evidence="16" type="ORF">F0145_23340</name>
</gene>